<dbReference type="Pfam" id="PF12616">
    <property type="entry name" value="DUF3775"/>
    <property type="match status" value="1"/>
</dbReference>
<reference evidence="1 2" key="1">
    <citation type="submission" date="2019-09" db="EMBL/GenBank/DDBJ databases">
        <title>NBRP : Genome information of microbial organism related human and environment.</title>
        <authorList>
            <person name="Hattori M."/>
            <person name="Oshima K."/>
            <person name="Inaba H."/>
            <person name="Suda W."/>
            <person name="Sakamoto M."/>
            <person name="Iino T."/>
            <person name="Kitahara M."/>
            <person name="Oshida Y."/>
            <person name="Iida T."/>
            <person name="Kudo T."/>
            <person name="Itoh T."/>
            <person name="Ohkuma M."/>
        </authorList>
    </citation>
    <scope>NUCLEOTIDE SEQUENCE [LARGE SCALE GENOMIC DNA]</scope>
    <source>
        <strain evidence="1 2">Mie-1</strain>
    </source>
</reference>
<gene>
    <name evidence="1" type="ORF">JCM17845_19180</name>
</gene>
<dbReference type="EMBL" id="BKCM01000009">
    <property type="protein sequence ID" value="GER01295.1"/>
    <property type="molecule type" value="Genomic_DNA"/>
</dbReference>
<comment type="caution">
    <text evidence="1">The sequence shown here is derived from an EMBL/GenBank/DDBJ whole genome shotgun (WGS) entry which is preliminary data.</text>
</comment>
<evidence type="ECO:0000313" key="2">
    <source>
        <dbReference type="Proteomes" id="UP000325187"/>
    </source>
</evidence>
<organism evidence="1 2">
    <name type="scientific">Iodidimonas gelatinilytica</name>
    <dbReference type="NCBI Taxonomy" id="1236966"/>
    <lineage>
        <taxon>Bacteria</taxon>
        <taxon>Pseudomonadati</taxon>
        <taxon>Pseudomonadota</taxon>
        <taxon>Alphaproteobacteria</taxon>
        <taxon>Iodidimonadales</taxon>
        <taxon>Iodidimonadaceae</taxon>
        <taxon>Iodidimonas</taxon>
    </lineage>
</organism>
<evidence type="ECO:0008006" key="3">
    <source>
        <dbReference type="Google" id="ProtNLM"/>
    </source>
</evidence>
<dbReference type="InterPro" id="IPR022254">
    <property type="entry name" value="DUF3775"/>
</dbReference>
<accession>A0A5A7N0R7</accession>
<dbReference type="Proteomes" id="UP000325187">
    <property type="component" value="Unassembled WGS sequence"/>
</dbReference>
<name>A0A5A7N0R7_9PROT</name>
<keyword evidence="2" id="KW-1185">Reference proteome</keyword>
<sequence length="136" mass="14841">MIPGNGPSGQLEDDESLLNVTVSTVSHIIERAQEAYADMPQGDDSGVDVTERRGAEADFNELALFIDDLNEEERIDLVVLMWVGRGTFGPDELEQARRDASREATHATSEYLLSTPLVAVYLADGLEAFGLEVEAD</sequence>
<dbReference type="AlphaFoldDB" id="A0A5A7N0R7"/>
<evidence type="ECO:0000313" key="1">
    <source>
        <dbReference type="EMBL" id="GER01295.1"/>
    </source>
</evidence>
<proteinExistence type="predicted"/>
<dbReference type="RefSeq" id="WP_150002447.1">
    <property type="nucleotide sequence ID" value="NZ_BKCM01000009.1"/>
</dbReference>
<protein>
    <recommendedName>
        <fullName evidence="3">DUF3775 domain-containing protein</fullName>
    </recommendedName>
</protein>